<gene>
    <name evidence="1" type="ORF">J2X31_000927</name>
</gene>
<sequence length="279" mass="31652">MIFQKKTTEILAKRVGFICSNQDCNRHTVGPNSEHYKATSIGIAAHIAAASPNGPRYDINQTEAERKHINNGIWLCANCSALIDKNIAEHTTELLLNWKKVAEQNMSDAIAGKNITTGKIVPDLPRPYLEAELIWSHKARVDNGYSSKNLIAFEQPIPAGTDLYVHWTLRWSFSIVIHNNSESPSYNLKLLQRDNKRKFIFLEELPKINNLQPFQSTDLEAKFDIYFHGTSEQADQALPNIPHHLIGLEIELHYVDNQRTENLTLLTITENGIESTKLK</sequence>
<dbReference type="RefSeq" id="WP_310024818.1">
    <property type="nucleotide sequence ID" value="NZ_JAVDVI010000003.1"/>
</dbReference>
<keyword evidence="2" id="KW-1185">Reference proteome</keyword>
<evidence type="ECO:0008006" key="3">
    <source>
        <dbReference type="Google" id="ProtNLM"/>
    </source>
</evidence>
<name>A0ABU1TM81_9FLAO</name>
<protein>
    <recommendedName>
        <fullName evidence="3">HNH endonuclease</fullName>
    </recommendedName>
</protein>
<reference evidence="1 2" key="1">
    <citation type="submission" date="2023-07" db="EMBL/GenBank/DDBJ databases">
        <title>Sorghum-associated microbial communities from plants grown in Nebraska, USA.</title>
        <authorList>
            <person name="Schachtman D."/>
        </authorList>
    </citation>
    <scope>NUCLEOTIDE SEQUENCE [LARGE SCALE GENOMIC DNA]</scope>
    <source>
        <strain evidence="1 2">3773</strain>
    </source>
</reference>
<comment type="caution">
    <text evidence="1">The sequence shown here is derived from an EMBL/GenBank/DDBJ whole genome shotgun (WGS) entry which is preliminary data.</text>
</comment>
<dbReference type="Proteomes" id="UP001255185">
    <property type="component" value="Unassembled WGS sequence"/>
</dbReference>
<evidence type="ECO:0000313" key="2">
    <source>
        <dbReference type="Proteomes" id="UP001255185"/>
    </source>
</evidence>
<evidence type="ECO:0000313" key="1">
    <source>
        <dbReference type="EMBL" id="MDR6966927.1"/>
    </source>
</evidence>
<organism evidence="1 2">
    <name type="scientific">Flavobacterium arsenatis</name>
    <dbReference type="NCBI Taxonomy" id="1484332"/>
    <lineage>
        <taxon>Bacteria</taxon>
        <taxon>Pseudomonadati</taxon>
        <taxon>Bacteroidota</taxon>
        <taxon>Flavobacteriia</taxon>
        <taxon>Flavobacteriales</taxon>
        <taxon>Flavobacteriaceae</taxon>
        <taxon>Flavobacterium</taxon>
    </lineage>
</organism>
<accession>A0ABU1TM81</accession>
<proteinExistence type="predicted"/>
<dbReference type="EMBL" id="JAVDVI010000003">
    <property type="protein sequence ID" value="MDR6966927.1"/>
    <property type="molecule type" value="Genomic_DNA"/>
</dbReference>